<organism evidence="2 3">
    <name type="scientific">Fulvitalea axinellae</name>
    <dbReference type="NCBI Taxonomy" id="1182444"/>
    <lineage>
        <taxon>Bacteria</taxon>
        <taxon>Pseudomonadati</taxon>
        <taxon>Bacteroidota</taxon>
        <taxon>Cytophagia</taxon>
        <taxon>Cytophagales</taxon>
        <taxon>Persicobacteraceae</taxon>
        <taxon>Fulvitalea</taxon>
    </lineage>
</organism>
<dbReference type="Proteomes" id="UP001348817">
    <property type="component" value="Plasmid pFA1"/>
</dbReference>
<keyword evidence="3" id="KW-1185">Reference proteome</keyword>
<protein>
    <recommendedName>
        <fullName evidence="4">Thioredoxin domain-containing protein</fullName>
    </recommendedName>
</protein>
<dbReference type="AlphaFoldDB" id="A0AAU9DAQ2"/>
<evidence type="ECO:0000313" key="2">
    <source>
        <dbReference type="EMBL" id="BDD11629.1"/>
    </source>
</evidence>
<gene>
    <name evidence="2" type="ORF">FUAX_40610</name>
</gene>
<sequence>MRKLVAIIVFALMISAGQTWAQCCATTASAKEKTACVTAKNAESPVKVYYFHASRRCDTCVAVEKVTKEAVQEYFGDIKSFQSVNREKEADLVKKFKVSGQTLLVVSGDKQVNLTSLAFLNARMHPDKLKKKIKSTISSME</sequence>
<dbReference type="Gene3D" id="3.40.30.10">
    <property type="entry name" value="Glutaredoxin"/>
    <property type="match status" value="1"/>
</dbReference>
<keyword evidence="1" id="KW-0732">Signal</keyword>
<dbReference type="SUPFAM" id="SSF52833">
    <property type="entry name" value="Thioredoxin-like"/>
    <property type="match status" value="1"/>
</dbReference>
<evidence type="ECO:0008006" key="4">
    <source>
        <dbReference type="Google" id="ProtNLM"/>
    </source>
</evidence>
<keyword evidence="2" id="KW-0614">Plasmid</keyword>
<name>A0AAU9DAQ2_9BACT</name>
<evidence type="ECO:0000256" key="1">
    <source>
        <dbReference type="SAM" id="SignalP"/>
    </source>
</evidence>
<feature type="chain" id="PRO_5043493701" description="Thioredoxin domain-containing protein" evidence="1">
    <location>
        <begin position="22"/>
        <end position="141"/>
    </location>
</feature>
<accession>A0AAU9DAQ2</accession>
<evidence type="ECO:0000313" key="3">
    <source>
        <dbReference type="Proteomes" id="UP001348817"/>
    </source>
</evidence>
<feature type="signal peptide" evidence="1">
    <location>
        <begin position="1"/>
        <end position="21"/>
    </location>
</feature>
<dbReference type="InterPro" id="IPR047698">
    <property type="entry name" value="ArsF-like"/>
</dbReference>
<dbReference type="KEGG" id="fax:FUAX_40610"/>
<dbReference type="RefSeq" id="WP_338394759.1">
    <property type="nucleotide sequence ID" value="NZ_AP025315.1"/>
</dbReference>
<geneLocation type="plasmid" evidence="2 3">
    <name>pFA1</name>
</geneLocation>
<proteinExistence type="predicted"/>
<dbReference type="NCBIfam" id="NF040494">
    <property type="entry name" value="nitrored_ArsF"/>
    <property type="match status" value="1"/>
</dbReference>
<reference evidence="2 3" key="1">
    <citation type="submission" date="2021-12" db="EMBL/GenBank/DDBJ databases">
        <title>Genome sequencing of bacteria with rrn-lacking chromosome and rrn-plasmid.</title>
        <authorList>
            <person name="Anda M."/>
            <person name="Iwasaki W."/>
        </authorList>
    </citation>
    <scope>NUCLEOTIDE SEQUENCE [LARGE SCALE GENOMIC DNA]</scope>
    <source>
        <strain evidence="2 3">DSM 100852</strain>
        <plasmid evidence="2 3">pFA1</plasmid>
    </source>
</reference>
<dbReference type="InterPro" id="IPR036249">
    <property type="entry name" value="Thioredoxin-like_sf"/>
</dbReference>
<dbReference type="EMBL" id="AP025315">
    <property type="protein sequence ID" value="BDD11629.1"/>
    <property type="molecule type" value="Genomic_DNA"/>
</dbReference>